<dbReference type="Pfam" id="PF00905">
    <property type="entry name" value="Transpeptidase"/>
    <property type="match status" value="1"/>
</dbReference>
<dbReference type="GO" id="GO:0005886">
    <property type="term" value="C:plasma membrane"/>
    <property type="evidence" value="ECO:0007669"/>
    <property type="project" value="TreeGrafter"/>
</dbReference>
<comment type="caution">
    <text evidence="7">The sequence shown here is derived from an EMBL/GenBank/DDBJ whole genome shotgun (WGS) entry which is preliminary data.</text>
</comment>
<sequence length="578" mass="61876">MSSVEPRHIPSATPSWRWLTGLIWWIEHAFERAKADQRPEEDTRVRIALMLIVFSVLFIALVGGAGHAALLSGDPGAGGWRAGPVLARGDLTDRNGNLLAANIRHYGLYVEPAEVWDRETALEAMSAALPRLPHDRLREALYGDRRVVVMNGLTPPERAALHDLALGGVYFEAENARVYPLGGSAAHVIGFAGERGVTGAELAFDREIRRAGATGEAVPLSIDLRVQAALENELYAAAAEMGARGAVGVITNIQTGEVLAMASYPNFDPNRRGETGDAELNRVTSAHYEMGSVFKAFTVAAGLDTGQADMTTTFDASDPLQIGNRTIRDFHAQNRVMTLEDVFLHSSNIGTSRLAIEMGGDTMQRYFQDLGLLDAAPIELHESAAPRRPVNWRDTTLASLSFGYGIMVTPAQAAAAMGSLLNGGRYVPLTLRPADGPHPGLRRVVSEDTSREMLALMRANVVRGSGSRADAPGLRVGGKTGSANKVVNGRYDPTVAIGTFAAVFPTDGPLDAPRYMVFILMDEPQGYPRTGGFVAAPVAGRVIDRIAGFLNVGRGADRWRTATGAPIPQPEDRAGAAQ</sequence>
<feature type="domain" description="Penicillin-binding protein transpeptidase" evidence="5">
    <location>
        <begin position="248"/>
        <end position="543"/>
    </location>
</feature>
<dbReference type="Gene3D" id="3.40.710.10">
    <property type="entry name" value="DD-peptidase/beta-lactamase superfamily"/>
    <property type="match status" value="1"/>
</dbReference>
<organism evidence="7 8">
    <name type="scientific">Brevundimonas abyssalis TAR-001</name>
    <dbReference type="NCBI Taxonomy" id="1391729"/>
    <lineage>
        <taxon>Bacteria</taxon>
        <taxon>Pseudomonadati</taxon>
        <taxon>Pseudomonadota</taxon>
        <taxon>Alphaproteobacteria</taxon>
        <taxon>Caulobacterales</taxon>
        <taxon>Caulobacteraceae</taxon>
        <taxon>Brevundimonas</taxon>
    </lineage>
</organism>
<dbReference type="GO" id="GO:0051301">
    <property type="term" value="P:cell division"/>
    <property type="evidence" value="ECO:0007669"/>
    <property type="project" value="UniProtKB-KW"/>
</dbReference>
<keyword evidence="4" id="KW-0812">Transmembrane</keyword>
<evidence type="ECO:0000256" key="1">
    <source>
        <dbReference type="ARBA" id="ARBA00004370"/>
    </source>
</evidence>
<feature type="transmembrane region" description="Helical" evidence="4">
    <location>
        <begin position="47"/>
        <end position="71"/>
    </location>
</feature>
<reference evidence="8" key="1">
    <citation type="journal article" date="2013" name="Genome Announc.">
        <title>Draft Genome Sequence of the Dimorphic Prosthecate Bacterium Brevundimonas abyssalis TAR-001T.</title>
        <authorList>
            <person name="Tsubouchi T."/>
            <person name="Nishi S."/>
            <person name="Usui K."/>
            <person name="Shimane Y."/>
            <person name="Takaki Y."/>
            <person name="Maruyama T."/>
            <person name="Hatada Y."/>
        </authorList>
    </citation>
    <scope>NUCLEOTIDE SEQUENCE [LARGE SCALE GENOMIC DNA]</scope>
    <source>
        <strain evidence="8">TAR-001</strain>
    </source>
</reference>
<proteinExistence type="predicted"/>
<dbReference type="InterPro" id="IPR012338">
    <property type="entry name" value="Beta-lactam/transpept-like"/>
</dbReference>
<dbReference type="SUPFAM" id="SSF56519">
    <property type="entry name" value="Penicillin binding protein dimerisation domain"/>
    <property type="match status" value="1"/>
</dbReference>
<evidence type="ECO:0000313" key="7">
    <source>
        <dbReference type="EMBL" id="GAD58915.1"/>
    </source>
</evidence>
<feature type="domain" description="Penicillin-binding protein dimerisation" evidence="6">
    <location>
        <begin position="87"/>
        <end position="195"/>
    </location>
</feature>
<dbReference type="Proteomes" id="UP000016569">
    <property type="component" value="Unassembled WGS sequence"/>
</dbReference>
<dbReference type="PANTHER" id="PTHR30627">
    <property type="entry name" value="PEPTIDOGLYCAN D,D-TRANSPEPTIDASE"/>
    <property type="match status" value="1"/>
</dbReference>
<dbReference type="EMBL" id="BATC01000014">
    <property type="protein sequence ID" value="GAD58915.1"/>
    <property type="molecule type" value="Genomic_DNA"/>
</dbReference>
<keyword evidence="8" id="KW-1185">Reference proteome</keyword>
<dbReference type="Gene3D" id="3.90.1310.10">
    <property type="entry name" value="Penicillin-binding protein 2a (Domain 2)"/>
    <property type="match status" value="1"/>
</dbReference>
<keyword evidence="7" id="KW-0132">Cell division</keyword>
<keyword evidence="4" id="KW-1133">Transmembrane helix</keyword>
<dbReference type="Pfam" id="PF03717">
    <property type="entry name" value="PBP_dimer"/>
    <property type="match status" value="1"/>
</dbReference>
<keyword evidence="3 4" id="KW-0472">Membrane</keyword>
<dbReference type="SUPFAM" id="SSF56601">
    <property type="entry name" value="beta-lactamase/transpeptidase-like"/>
    <property type="match status" value="1"/>
</dbReference>
<gene>
    <name evidence="7" type="ORF">MBEBAB_1165</name>
</gene>
<keyword evidence="7" id="KW-0131">Cell cycle</keyword>
<dbReference type="InterPro" id="IPR050515">
    <property type="entry name" value="Beta-lactam/transpept"/>
</dbReference>
<dbReference type="Gene3D" id="3.30.450.330">
    <property type="match status" value="1"/>
</dbReference>
<dbReference type="GO" id="GO:0071555">
    <property type="term" value="P:cell wall organization"/>
    <property type="evidence" value="ECO:0007669"/>
    <property type="project" value="TreeGrafter"/>
</dbReference>
<evidence type="ECO:0000256" key="2">
    <source>
        <dbReference type="ARBA" id="ARBA00022645"/>
    </source>
</evidence>
<comment type="subcellular location">
    <subcellularLocation>
        <location evidence="1">Membrane</location>
    </subcellularLocation>
</comment>
<dbReference type="GO" id="GO:0004180">
    <property type="term" value="F:carboxypeptidase activity"/>
    <property type="evidence" value="ECO:0007669"/>
    <property type="project" value="UniProtKB-KW"/>
</dbReference>
<dbReference type="OrthoDB" id="9789078at2"/>
<keyword evidence="2" id="KW-0645">Protease</keyword>
<keyword evidence="2" id="KW-0121">Carboxypeptidase</keyword>
<dbReference type="RefSeq" id="WP_021697011.1">
    <property type="nucleotide sequence ID" value="NZ_BATC01000014.1"/>
</dbReference>
<protein>
    <submittedName>
        <fullName evidence="7">Cell division protein FtsI [Peptidoglycan synthetase]</fullName>
    </submittedName>
</protein>
<evidence type="ECO:0000259" key="5">
    <source>
        <dbReference type="Pfam" id="PF00905"/>
    </source>
</evidence>
<dbReference type="AlphaFoldDB" id="A0A8E0KLA7"/>
<dbReference type="InterPro" id="IPR036138">
    <property type="entry name" value="PBP_dimer_sf"/>
</dbReference>
<dbReference type="GO" id="GO:0008658">
    <property type="term" value="F:penicillin binding"/>
    <property type="evidence" value="ECO:0007669"/>
    <property type="project" value="InterPro"/>
</dbReference>
<keyword evidence="2" id="KW-0378">Hydrolase</keyword>
<evidence type="ECO:0000256" key="4">
    <source>
        <dbReference type="SAM" id="Phobius"/>
    </source>
</evidence>
<dbReference type="InterPro" id="IPR001460">
    <property type="entry name" value="PCN-bd_Tpept"/>
</dbReference>
<dbReference type="InterPro" id="IPR005311">
    <property type="entry name" value="PBP_dimer"/>
</dbReference>
<evidence type="ECO:0000259" key="6">
    <source>
        <dbReference type="Pfam" id="PF03717"/>
    </source>
</evidence>
<accession>A0A8E0KLA7</accession>
<name>A0A8E0KLA7_9CAUL</name>
<evidence type="ECO:0000313" key="8">
    <source>
        <dbReference type="Proteomes" id="UP000016569"/>
    </source>
</evidence>
<dbReference type="PANTHER" id="PTHR30627:SF1">
    <property type="entry name" value="PEPTIDOGLYCAN D,D-TRANSPEPTIDASE FTSI"/>
    <property type="match status" value="1"/>
</dbReference>
<evidence type="ECO:0000256" key="3">
    <source>
        <dbReference type="ARBA" id="ARBA00023136"/>
    </source>
</evidence>